<dbReference type="STRING" id="1123010.SAMN02745724_01711"/>
<sequence length="337" mass="38714">MIQTIEANLHTNWQKELAMVVTDPIKLLKMLELDEKSFSDDIKAKKLFPMRVPIPFIKKIKKGDPQDPLLLQVMPLQKEFLTKKGFDFDPLLEQKNEVPGLLHKYKSRVLIIFKTGCAVNCRYCFRRHFPYQDNHLNKRDLLKSLKYIENDLNINEVILSGGDPLMAKDEAIDWFITELEKIKHVSRLRVHTRFPVVIPSRITTALCERFSNSKLKIIIVMHINHANEIDKVLINKMKLLKSSGVTLLNQAVLLKGVNDTSKDLVNLSEKLFSADILPYYLHLLDKVSGASHFDVSEEKSKQLMLDILSELPGFLVPKLVREIGGEKNKTPINLIVN</sequence>
<feature type="modified residue" description="N6-(pyridoxal phosphate)lysine" evidence="15">
    <location>
        <position position="329"/>
    </location>
</feature>
<evidence type="ECO:0000313" key="18">
    <source>
        <dbReference type="Proteomes" id="UP000198862"/>
    </source>
</evidence>
<dbReference type="CDD" id="cd01335">
    <property type="entry name" value="Radical_SAM"/>
    <property type="match status" value="1"/>
</dbReference>
<dbReference type="NCBIfam" id="TIGR03821">
    <property type="entry name" value="EFP_modif_epmB"/>
    <property type="match status" value="1"/>
</dbReference>
<evidence type="ECO:0000256" key="3">
    <source>
        <dbReference type="ARBA" id="ARBA00001966"/>
    </source>
</evidence>
<dbReference type="GO" id="GO:0046872">
    <property type="term" value="F:metal ion binding"/>
    <property type="evidence" value="ECO:0007669"/>
    <property type="project" value="UniProtKB-KW"/>
</dbReference>
<dbReference type="InterPro" id="IPR058240">
    <property type="entry name" value="rSAM_sf"/>
</dbReference>
<dbReference type="SFLD" id="SFLDS00029">
    <property type="entry name" value="Radical_SAM"/>
    <property type="match status" value="1"/>
</dbReference>
<protein>
    <recommendedName>
        <fullName evidence="5">L-lysine 2,3-aminomutase</fullName>
    </recommendedName>
    <alternativeName>
        <fullName evidence="13">EF-P post-translational modification enzyme B</fullName>
    </alternativeName>
</protein>
<dbReference type="PROSITE" id="PS51918">
    <property type="entry name" value="RADICAL_SAM"/>
    <property type="match status" value="1"/>
</dbReference>
<keyword evidence="12" id="KW-0413">Isomerase</keyword>
<evidence type="ECO:0000256" key="1">
    <source>
        <dbReference type="ARBA" id="ARBA00001352"/>
    </source>
</evidence>
<accession>A0A1I1JB97</accession>
<keyword evidence="9 15" id="KW-0663">Pyridoxal phosphate</keyword>
<keyword evidence="11 14" id="KW-0411">Iron-sulfur</keyword>
<evidence type="ECO:0000256" key="11">
    <source>
        <dbReference type="ARBA" id="ARBA00023014"/>
    </source>
</evidence>
<evidence type="ECO:0000256" key="8">
    <source>
        <dbReference type="ARBA" id="ARBA00022723"/>
    </source>
</evidence>
<gene>
    <name evidence="17" type="ORF">SAMN02745724_01711</name>
</gene>
<reference evidence="17 18" key="1">
    <citation type="submission" date="2016-10" db="EMBL/GenBank/DDBJ databases">
        <authorList>
            <person name="de Groot N.N."/>
        </authorList>
    </citation>
    <scope>NUCLEOTIDE SEQUENCE [LARGE SCALE GENOMIC DNA]</scope>
    <source>
        <strain evidence="17 18">DSM 6059</strain>
    </source>
</reference>
<dbReference type="GO" id="GO:0016853">
    <property type="term" value="F:isomerase activity"/>
    <property type="evidence" value="ECO:0007669"/>
    <property type="project" value="UniProtKB-KW"/>
</dbReference>
<dbReference type="SFLD" id="SFLDG01070">
    <property type="entry name" value="PLP-dependent"/>
    <property type="match status" value="1"/>
</dbReference>
<evidence type="ECO:0000256" key="5">
    <source>
        <dbReference type="ARBA" id="ARBA00022363"/>
    </source>
</evidence>
<evidence type="ECO:0000256" key="13">
    <source>
        <dbReference type="ARBA" id="ARBA00030756"/>
    </source>
</evidence>
<evidence type="ECO:0000256" key="2">
    <source>
        <dbReference type="ARBA" id="ARBA00001933"/>
    </source>
</evidence>
<dbReference type="Proteomes" id="UP000198862">
    <property type="component" value="Unassembled WGS sequence"/>
</dbReference>
<keyword evidence="18" id="KW-1185">Reference proteome</keyword>
<evidence type="ECO:0000256" key="7">
    <source>
        <dbReference type="ARBA" id="ARBA00022691"/>
    </source>
</evidence>
<dbReference type="OrthoDB" id="9770937at2"/>
<evidence type="ECO:0000256" key="12">
    <source>
        <dbReference type="ARBA" id="ARBA00023235"/>
    </source>
</evidence>
<evidence type="ECO:0000313" key="17">
    <source>
        <dbReference type="EMBL" id="SFC45391.1"/>
    </source>
</evidence>
<comment type="similarity">
    <text evidence="4">Belongs to the radical SAM superfamily. KamA family.</text>
</comment>
<dbReference type="InterPro" id="IPR022462">
    <property type="entry name" value="EpmB"/>
</dbReference>
<organism evidence="17 18">
    <name type="scientific">Pseudoalteromonas denitrificans DSM 6059</name>
    <dbReference type="NCBI Taxonomy" id="1123010"/>
    <lineage>
        <taxon>Bacteria</taxon>
        <taxon>Pseudomonadati</taxon>
        <taxon>Pseudomonadota</taxon>
        <taxon>Gammaproteobacteria</taxon>
        <taxon>Alteromonadales</taxon>
        <taxon>Pseudoalteromonadaceae</taxon>
        <taxon>Pseudoalteromonas</taxon>
    </lineage>
</organism>
<dbReference type="Gene3D" id="3.20.20.70">
    <property type="entry name" value="Aldolase class I"/>
    <property type="match status" value="1"/>
</dbReference>
<dbReference type="PANTHER" id="PTHR30538:SF1">
    <property type="entry name" value="L-LYSINE 2,3-AMINOMUTASE"/>
    <property type="match status" value="1"/>
</dbReference>
<dbReference type="SFLD" id="SFLDF00314">
    <property type="entry name" value="L-lysine_2_3-aminomutase_(yjeK"/>
    <property type="match status" value="1"/>
</dbReference>
<dbReference type="EMBL" id="FOLO01000009">
    <property type="protein sequence ID" value="SFC45391.1"/>
    <property type="molecule type" value="Genomic_DNA"/>
</dbReference>
<keyword evidence="6 14" id="KW-0004">4Fe-4S</keyword>
<keyword evidence="8 14" id="KW-0479">Metal-binding</keyword>
<dbReference type="GO" id="GO:0051539">
    <property type="term" value="F:4 iron, 4 sulfur cluster binding"/>
    <property type="evidence" value="ECO:0007669"/>
    <property type="project" value="UniProtKB-KW"/>
</dbReference>
<dbReference type="InterPro" id="IPR013785">
    <property type="entry name" value="Aldolase_TIM"/>
</dbReference>
<evidence type="ECO:0000256" key="14">
    <source>
        <dbReference type="PIRSR" id="PIRSR004911-1"/>
    </source>
</evidence>
<dbReference type="PANTHER" id="PTHR30538">
    <property type="entry name" value="LYSINE 2,3-AMINOMUTASE-RELATED"/>
    <property type="match status" value="1"/>
</dbReference>
<evidence type="ECO:0000256" key="4">
    <source>
        <dbReference type="ARBA" id="ARBA00008703"/>
    </source>
</evidence>
<comment type="cofactor">
    <cofactor evidence="3">
        <name>[4Fe-4S] cluster</name>
        <dbReference type="ChEBI" id="CHEBI:49883"/>
    </cofactor>
</comment>
<evidence type="ECO:0000256" key="10">
    <source>
        <dbReference type="ARBA" id="ARBA00023004"/>
    </source>
</evidence>
<dbReference type="InterPro" id="IPR003739">
    <property type="entry name" value="Lys_aminomutase/Glu_NH3_mut"/>
</dbReference>
<evidence type="ECO:0000256" key="15">
    <source>
        <dbReference type="PIRSR" id="PIRSR603739-50"/>
    </source>
</evidence>
<evidence type="ECO:0000256" key="9">
    <source>
        <dbReference type="ARBA" id="ARBA00022898"/>
    </source>
</evidence>
<name>A0A1I1JB97_9GAMM</name>
<dbReference type="AlphaFoldDB" id="A0A1I1JB97"/>
<feature type="binding site" evidence="14">
    <location>
        <position position="121"/>
    </location>
    <ligand>
        <name>[4Fe-4S] cluster</name>
        <dbReference type="ChEBI" id="CHEBI:49883"/>
        <note>4Fe-4S-S-AdoMet</note>
    </ligand>
</feature>
<feature type="binding site" evidence="14">
    <location>
        <position position="117"/>
    </location>
    <ligand>
        <name>[4Fe-4S] cluster</name>
        <dbReference type="ChEBI" id="CHEBI:49883"/>
        <note>4Fe-4S-S-AdoMet</note>
    </ligand>
</feature>
<comment type="cofactor">
    <cofactor evidence="2 15">
        <name>pyridoxal 5'-phosphate</name>
        <dbReference type="ChEBI" id="CHEBI:597326"/>
    </cofactor>
</comment>
<dbReference type="Pfam" id="PF04055">
    <property type="entry name" value="Radical_SAM"/>
    <property type="match status" value="1"/>
</dbReference>
<feature type="binding site" evidence="14">
    <location>
        <position position="124"/>
    </location>
    <ligand>
        <name>[4Fe-4S] cluster</name>
        <dbReference type="ChEBI" id="CHEBI:49883"/>
        <note>4Fe-4S-S-AdoMet</note>
    </ligand>
</feature>
<proteinExistence type="inferred from homology"/>
<dbReference type="PIRSF" id="PIRSF004911">
    <property type="entry name" value="DUF160"/>
    <property type="match status" value="1"/>
</dbReference>
<dbReference type="RefSeq" id="WP_091982750.1">
    <property type="nucleotide sequence ID" value="NZ_FOLO01000009.1"/>
</dbReference>
<evidence type="ECO:0000256" key="6">
    <source>
        <dbReference type="ARBA" id="ARBA00022485"/>
    </source>
</evidence>
<evidence type="ECO:0000259" key="16">
    <source>
        <dbReference type="PROSITE" id="PS51918"/>
    </source>
</evidence>
<dbReference type="SUPFAM" id="SSF102114">
    <property type="entry name" value="Radical SAM enzymes"/>
    <property type="match status" value="1"/>
</dbReference>
<dbReference type="NCBIfam" id="TIGR00238">
    <property type="entry name" value="KamA family radical SAM protein"/>
    <property type="match status" value="1"/>
</dbReference>
<comment type="catalytic activity">
    <reaction evidence="1">
        <text>L-lysine = D-beta-lysine</text>
        <dbReference type="Rhea" id="RHEA:44148"/>
        <dbReference type="ChEBI" id="CHEBI:32551"/>
        <dbReference type="ChEBI" id="CHEBI:84138"/>
    </reaction>
</comment>
<feature type="domain" description="Radical SAM core" evidence="16">
    <location>
        <begin position="103"/>
        <end position="326"/>
    </location>
</feature>
<keyword evidence="7" id="KW-0949">S-adenosyl-L-methionine</keyword>
<dbReference type="InterPro" id="IPR007197">
    <property type="entry name" value="rSAM"/>
</dbReference>
<keyword evidence="10" id="KW-0408">Iron</keyword>